<dbReference type="InterPro" id="IPR029058">
    <property type="entry name" value="AB_hydrolase_fold"/>
</dbReference>
<dbReference type="SUPFAM" id="SSF53474">
    <property type="entry name" value="alpha/beta-Hydrolases"/>
    <property type="match status" value="1"/>
</dbReference>
<dbReference type="Proteomes" id="UP000646426">
    <property type="component" value="Unassembled WGS sequence"/>
</dbReference>
<dbReference type="GO" id="GO:0004252">
    <property type="term" value="F:serine-type endopeptidase activity"/>
    <property type="evidence" value="ECO:0007669"/>
    <property type="project" value="TreeGrafter"/>
</dbReference>
<proteinExistence type="predicted"/>
<organism evidence="3 4">
    <name type="scientific">Cognatilysobacter bugurensis</name>
    <dbReference type="NCBI Taxonomy" id="543356"/>
    <lineage>
        <taxon>Bacteria</taxon>
        <taxon>Pseudomonadati</taxon>
        <taxon>Pseudomonadota</taxon>
        <taxon>Gammaproteobacteria</taxon>
        <taxon>Lysobacterales</taxon>
        <taxon>Lysobacteraceae</taxon>
        <taxon>Cognatilysobacter</taxon>
    </lineage>
</organism>
<evidence type="ECO:0000256" key="1">
    <source>
        <dbReference type="ARBA" id="ARBA00022801"/>
    </source>
</evidence>
<name>A0A918SZI1_9GAMM</name>
<dbReference type="Pfam" id="PF00326">
    <property type="entry name" value="Peptidase_S9"/>
    <property type="match status" value="1"/>
</dbReference>
<keyword evidence="4" id="KW-1185">Reference proteome</keyword>
<dbReference type="Gene3D" id="3.40.50.1820">
    <property type="entry name" value="alpha/beta hydrolase"/>
    <property type="match status" value="1"/>
</dbReference>
<keyword evidence="1" id="KW-0378">Hydrolase</keyword>
<dbReference type="GO" id="GO:0006508">
    <property type="term" value="P:proteolysis"/>
    <property type="evidence" value="ECO:0007669"/>
    <property type="project" value="InterPro"/>
</dbReference>
<reference evidence="3" key="2">
    <citation type="submission" date="2020-09" db="EMBL/GenBank/DDBJ databases">
        <authorList>
            <person name="Sun Q."/>
            <person name="Kim S."/>
        </authorList>
    </citation>
    <scope>NUCLEOTIDE SEQUENCE</scope>
    <source>
        <strain evidence="3">KCTC 23077</strain>
    </source>
</reference>
<protein>
    <submittedName>
        <fullName evidence="3">Peptidase S9</fullName>
    </submittedName>
</protein>
<dbReference type="EMBL" id="BMYD01000002">
    <property type="protein sequence ID" value="GHA79183.1"/>
    <property type="molecule type" value="Genomic_DNA"/>
</dbReference>
<dbReference type="PANTHER" id="PTHR42776">
    <property type="entry name" value="SERINE PEPTIDASE S9 FAMILY MEMBER"/>
    <property type="match status" value="1"/>
</dbReference>
<evidence type="ECO:0000313" key="4">
    <source>
        <dbReference type="Proteomes" id="UP000646426"/>
    </source>
</evidence>
<dbReference type="SUPFAM" id="SSF82171">
    <property type="entry name" value="DPP6 N-terminal domain-like"/>
    <property type="match status" value="1"/>
</dbReference>
<gene>
    <name evidence="3" type="ORF">GCM10007067_15810</name>
</gene>
<reference evidence="3" key="1">
    <citation type="journal article" date="2014" name="Int. J. Syst. Evol. Microbiol.">
        <title>Complete genome sequence of Corynebacterium casei LMG S-19264T (=DSM 44701T), isolated from a smear-ripened cheese.</title>
        <authorList>
            <consortium name="US DOE Joint Genome Institute (JGI-PGF)"/>
            <person name="Walter F."/>
            <person name="Albersmeier A."/>
            <person name="Kalinowski J."/>
            <person name="Ruckert C."/>
        </authorList>
    </citation>
    <scope>NUCLEOTIDE SEQUENCE</scope>
    <source>
        <strain evidence="3">KCTC 23077</strain>
    </source>
</reference>
<sequence length="670" mass="73175">MDIKRVAVLGLLLGAIGLVPVAMPVQAAAPVNLEHYLRRDGYGRIKISPDGQYYAATVEFEDRGGLVIIRRADNKVVGGAQSEKHAQVDEFWWAKPDRVVLSTAERFGTSDQLYATGMLYALGVDGGRVKTLVGPRAEPGLVHVYGDTGPWEMASLIDPLPADPAHVLIAAWDMGVDPKTRVEKLDVYTGRRSVVASAPVRRARFVTDVAGRVRFAAGRRDDNALKLFYRDSDAGEWRLINDEAESGRAESALGFAGDGVTAYLQVPQPQGPDAVVAWNTRTGVRTEIQRDSTVDPYEPVYAPDGRTLIGMQYMDANVRTRLFDETTDTARIYGALGKAFADAAVTITSYTNGGQQALVQVWNDRTPGDTYLFDTKALTAKGLFVAREWFDPAQLPATRAVEIKARDGLTLRGYLTPPRGAGPDGPWPLVLMPHGGPFGVFDKLSFDEDAHLLAEAGYAVLRVNYRGSSNYGIAFQRAGAREWGARMQDDLTDATRWAIEQGIADGKRICIVGASYGGYAALMGVAREPELYRCAVGYVGVYDLEALHRDRTRTARWMQSWANDWMGERDSLKARSPIHMAEQIRAPVLLVAGGEDLVAPISHTKKMERALRSADKSVETLYVASEGHGFYAKDNRRTYYTRLLDFLARHLGGATATAAASQPARTAAGG</sequence>
<comment type="caution">
    <text evidence="3">The sequence shown here is derived from an EMBL/GenBank/DDBJ whole genome shotgun (WGS) entry which is preliminary data.</text>
</comment>
<dbReference type="RefSeq" id="WP_229792405.1">
    <property type="nucleotide sequence ID" value="NZ_BMYD01000002.1"/>
</dbReference>
<dbReference type="AlphaFoldDB" id="A0A918SZI1"/>
<dbReference type="PANTHER" id="PTHR42776:SF27">
    <property type="entry name" value="DIPEPTIDYL PEPTIDASE FAMILY MEMBER 6"/>
    <property type="match status" value="1"/>
</dbReference>
<evidence type="ECO:0000259" key="2">
    <source>
        <dbReference type="Pfam" id="PF00326"/>
    </source>
</evidence>
<feature type="domain" description="Peptidase S9 prolyl oligopeptidase catalytic" evidence="2">
    <location>
        <begin position="445"/>
        <end position="653"/>
    </location>
</feature>
<accession>A0A918SZI1</accession>
<dbReference type="InterPro" id="IPR001375">
    <property type="entry name" value="Peptidase_S9_cat"/>
</dbReference>
<evidence type="ECO:0000313" key="3">
    <source>
        <dbReference type="EMBL" id="GHA79183.1"/>
    </source>
</evidence>